<keyword evidence="4" id="KW-1185">Reference proteome</keyword>
<feature type="signal peptide" evidence="1">
    <location>
        <begin position="1"/>
        <end position="28"/>
    </location>
</feature>
<dbReference type="EMBL" id="JADCKB010000011">
    <property type="protein sequence ID" value="MBE5040087.1"/>
    <property type="molecule type" value="Genomic_DNA"/>
</dbReference>
<dbReference type="Proteomes" id="UP000806542">
    <property type="component" value="Unassembled WGS sequence"/>
</dbReference>
<sequence>MKKIFCKITENCLMILLALSILYVSAWADNPVPTNITIWLNGTQIQSDVPPISENDRTLVPFRAIFEAMGAEVSWTEETQTASVTLGEITVETTIDTPTLKKNGIAIALDVPSRLINDRTMVPVRAISEALDALVDWNEDAQQVLITYPIPGLLTTEDSQLLAANRDQIRYEFEQSFLVTEMNQYSNDFSNIFTDNLVKTEKIFSGRWLLLCDQYILSIMDQSSENYAIDDLDTQVLLARIRQTQKEAGLLFEDLYSVSKEKCGGKDIILLTGKGPEKYLLGTIGAITQDTNGIFHLYLLAADMDNRYFFCESTGQARLNYGICQNSKEAFLDFLNKVQNNELPLQSSTPINN</sequence>
<dbReference type="RefSeq" id="WP_226392637.1">
    <property type="nucleotide sequence ID" value="NZ_JADCKB010000011.1"/>
</dbReference>
<gene>
    <name evidence="3" type="ORF">INF28_06395</name>
</gene>
<protein>
    <submittedName>
        <fullName evidence="3">Copper amine oxidase N-terminal domain-containing protein</fullName>
    </submittedName>
</protein>
<evidence type="ECO:0000256" key="1">
    <source>
        <dbReference type="SAM" id="SignalP"/>
    </source>
</evidence>
<dbReference type="Pfam" id="PF07833">
    <property type="entry name" value="Cu_amine_oxidN1"/>
    <property type="match status" value="1"/>
</dbReference>
<dbReference type="InterPro" id="IPR036582">
    <property type="entry name" value="Mao_N_sf"/>
</dbReference>
<proteinExistence type="predicted"/>
<evidence type="ECO:0000313" key="4">
    <source>
        <dbReference type="Proteomes" id="UP000806542"/>
    </source>
</evidence>
<evidence type="ECO:0000259" key="2">
    <source>
        <dbReference type="Pfam" id="PF07833"/>
    </source>
</evidence>
<comment type="caution">
    <text evidence="3">The sequence shown here is derived from an EMBL/GenBank/DDBJ whole genome shotgun (WGS) entry which is preliminary data.</text>
</comment>
<keyword evidence="1" id="KW-0732">Signal</keyword>
<feature type="domain" description="Copper amine oxidase-like N-terminal" evidence="2">
    <location>
        <begin position="40"/>
        <end position="146"/>
    </location>
</feature>
<organism evidence="3 4">
    <name type="scientific">Ructibacterium gallinarum</name>
    <dbReference type="NCBI Taxonomy" id="2779355"/>
    <lineage>
        <taxon>Bacteria</taxon>
        <taxon>Bacillati</taxon>
        <taxon>Bacillota</taxon>
        <taxon>Clostridia</taxon>
        <taxon>Eubacteriales</taxon>
        <taxon>Oscillospiraceae</taxon>
        <taxon>Ructibacterium</taxon>
    </lineage>
</organism>
<feature type="chain" id="PRO_5039303283" evidence="1">
    <location>
        <begin position="29"/>
        <end position="353"/>
    </location>
</feature>
<name>A0A9D5LZY2_9FIRM</name>
<dbReference type="AlphaFoldDB" id="A0A9D5LZY2"/>
<dbReference type="SUPFAM" id="SSF55383">
    <property type="entry name" value="Copper amine oxidase, domain N"/>
    <property type="match status" value="1"/>
</dbReference>
<evidence type="ECO:0000313" key="3">
    <source>
        <dbReference type="EMBL" id="MBE5040087.1"/>
    </source>
</evidence>
<dbReference type="Gene3D" id="3.30.457.10">
    <property type="entry name" value="Copper amine oxidase-like, N-terminal domain"/>
    <property type="match status" value="1"/>
</dbReference>
<dbReference type="InterPro" id="IPR012854">
    <property type="entry name" value="Cu_amine_oxidase-like_N"/>
</dbReference>
<reference evidence="3" key="1">
    <citation type="submission" date="2020-10" db="EMBL/GenBank/DDBJ databases">
        <title>ChiBAC.</title>
        <authorList>
            <person name="Zenner C."/>
            <person name="Hitch T.C.A."/>
            <person name="Clavel T."/>
        </authorList>
    </citation>
    <scope>NUCLEOTIDE SEQUENCE</scope>
    <source>
        <strain evidence="3">DSM 107454</strain>
    </source>
</reference>
<accession>A0A9D5LZY2</accession>